<feature type="region of interest" description="Disordered" evidence="1">
    <location>
        <begin position="236"/>
        <end position="298"/>
    </location>
</feature>
<organism evidence="3 4">
    <name type="scientific">Candidatus Protofrankia californiensis</name>
    <dbReference type="NCBI Taxonomy" id="1839754"/>
    <lineage>
        <taxon>Bacteria</taxon>
        <taxon>Bacillati</taxon>
        <taxon>Actinomycetota</taxon>
        <taxon>Actinomycetes</taxon>
        <taxon>Frankiales</taxon>
        <taxon>Frankiaceae</taxon>
        <taxon>Protofrankia</taxon>
    </lineage>
</organism>
<feature type="chain" id="PRO_5038529404" evidence="2">
    <location>
        <begin position="22"/>
        <end position="367"/>
    </location>
</feature>
<feature type="compositionally biased region" description="Low complexity" evidence="1">
    <location>
        <begin position="266"/>
        <end position="295"/>
    </location>
</feature>
<dbReference type="Proteomes" id="UP000199013">
    <property type="component" value="Unassembled WGS sequence"/>
</dbReference>
<proteinExistence type="predicted"/>
<protein>
    <submittedName>
        <fullName evidence="3">Putative secreted protein</fullName>
    </submittedName>
</protein>
<evidence type="ECO:0000313" key="3">
    <source>
        <dbReference type="EMBL" id="SBW22194.1"/>
    </source>
</evidence>
<dbReference type="AlphaFoldDB" id="A0A1C3NXB3"/>
<evidence type="ECO:0000256" key="2">
    <source>
        <dbReference type="SAM" id="SignalP"/>
    </source>
</evidence>
<feature type="signal peptide" evidence="2">
    <location>
        <begin position="1"/>
        <end position="21"/>
    </location>
</feature>
<gene>
    <name evidence="3" type="ORF">FDG2_2282</name>
</gene>
<evidence type="ECO:0000313" key="4">
    <source>
        <dbReference type="Proteomes" id="UP000199013"/>
    </source>
</evidence>
<evidence type="ECO:0000256" key="1">
    <source>
        <dbReference type="SAM" id="MobiDB-lite"/>
    </source>
</evidence>
<sequence>MIKKWVTALAVGGAVAVPAVAVGAPRQPAQQLPVVPATLDAAAAAQQTSASDPTAGTHYTIGVRLSRPSCPAYWNLDTTGEHASGKPGWVENAVVQAPSGHGTVQATVGWRYNVNSHWALIASHRQATPYWGFIERSCLASPPNRILSGHAHDGGWSTVHFQPAAGTVAGERHLTATATVRDGPNGYVIGNLGSGDTFQWTHRCGHHGPWIFGWAPKAHTWGWILAVKIGNPCTSDDYPDAPDSHPRSSPATPAQSNLSPSQHTNTTRATAPPASAHTPAPAAPAGTSTTGGPSTQCYPQYTVTEHARARATRAGTPIGDVEPGAHVNVRSNDGVWLYGYISQVSGGAGGFGWLLDEKVTRTGTFCD</sequence>
<keyword evidence="4" id="KW-1185">Reference proteome</keyword>
<keyword evidence="2" id="KW-0732">Signal</keyword>
<name>A0A1C3NXB3_9ACTN</name>
<accession>A0A1C3NXB3</accession>
<reference evidence="4" key="1">
    <citation type="submission" date="2016-02" db="EMBL/GenBank/DDBJ databases">
        <authorList>
            <person name="Wibberg D."/>
        </authorList>
    </citation>
    <scope>NUCLEOTIDE SEQUENCE [LARGE SCALE GENOMIC DNA]</scope>
</reference>
<feature type="compositionally biased region" description="Polar residues" evidence="1">
    <location>
        <begin position="247"/>
        <end position="265"/>
    </location>
</feature>
<dbReference type="EMBL" id="FLUV01000956">
    <property type="protein sequence ID" value="SBW22194.1"/>
    <property type="molecule type" value="Genomic_DNA"/>
</dbReference>